<name>Q0SCK9_RHOJR</name>
<dbReference type="KEGG" id="rha:RHA1_ro02922"/>
<reference evidence="2" key="1">
    <citation type="journal article" date="2006" name="Proc. Natl. Acad. Sci. U.S.A.">
        <title>The complete genome of Rhodococcus sp. RHA1 provides insights into a catabolic powerhouse.</title>
        <authorList>
            <person name="McLeod M.P."/>
            <person name="Warren R.L."/>
            <person name="Hsiao W.W.L."/>
            <person name="Araki N."/>
            <person name="Myhre M."/>
            <person name="Fernandes C."/>
            <person name="Miyazawa D."/>
            <person name="Wong W."/>
            <person name="Lillquist A.L."/>
            <person name="Wang D."/>
            <person name="Dosanjh M."/>
            <person name="Hara H."/>
            <person name="Petrescu A."/>
            <person name="Morin R.D."/>
            <person name="Yang G."/>
            <person name="Stott J.M."/>
            <person name="Schein J.E."/>
            <person name="Shin H."/>
            <person name="Smailus D."/>
            <person name="Siddiqui A.S."/>
            <person name="Marra M.A."/>
            <person name="Jones S.J.M."/>
            <person name="Holt R."/>
            <person name="Brinkman F.S.L."/>
            <person name="Miyauchi K."/>
            <person name="Fukuda M."/>
            <person name="Davies J.E."/>
            <person name="Mohn W.W."/>
            <person name="Eltis L.D."/>
        </authorList>
    </citation>
    <scope>NUCLEOTIDE SEQUENCE [LARGE SCALE GENOMIC DNA]</scope>
    <source>
        <strain evidence="2">RHA1</strain>
    </source>
</reference>
<protein>
    <submittedName>
        <fullName evidence="1">Uncharacterized protein</fullName>
    </submittedName>
</protein>
<sequence>MRGTCSSSEVGCDVAHDSPTVADGSLESNFASECRKTRSGGCTRYWAMISLLTTDMSGRPAVGGRVHGCDWLGFR</sequence>
<dbReference type="AlphaFoldDB" id="Q0SCK9"/>
<gene>
    <name evidence="1" type="ordered locus">RHA1_ro02922</name>
</gene>
<evidence type="ECO:0000313" key="2">
    <source>
        <dbReference type="Proteomes" id="UP000008710"/>
    </source>
</evidence>
<organism evidence="1 2">
    <name type="scientific">Rhodococcus jostii (strain RHA1)</name>
    <dbReference type="NCBI Taxonomy" id="101510"/>
    <lineage>
        <taxon>Bacteria</taxon>
        <taxon>Bacillati</taxon>
        <taxon>Actinomycetota</taxon>
        <taxon>Actinomycetes</taxon>
        <taxon>Mycobacteriales</taxon>
        <taxon>Nocardiaceae</taxon>
        <taxon>Rhodococcus</taxon>
    </lineage>
</organism>
<accession>Q0SCK9</accession>
<dbReference type="EMBL" id="CP000431">
    <property type="protein sequence ID" value="ABG94727.1"/>
    <property type="molecule type" value="Genomic_DNA"/>
</dbReference>
<dbReference type="Proteomes" id="UP000008710">
    <property type="component" value="Chromosome"/>
</dbReference>
<proteinExistence type="predicted"/>
<dbReference type="HOGENOM" id="CLU_2668654_0_0_11"/>
<evidence type="ECO:0000313" key="1">
    <source>
        <dbReference type="EMBL" id="ABG94727.1"/>
    </source>
</evidence>